<dbReference type="EC" id="2.7.1.35" evidence="2"/>
<dbReference type="GO" id="GO:0005524">
    <property type="term" value="F:ATP binding"/>
    <property type="evidence" value="ECO:0007669"/>
    <property type="project" value="UniProtKB-KW"/>
</dbReference>
<dbReference type="Gene3D" id="3.40.1190.20">
    <property type="match status" value="1"/>
</dbReference>
<organism evidence="8">
    <name type="scientific">Cyberlindnera fabianii</name>
    <name type="common">Yeast</name>
    <name type="synonym">Hansenula fabianii</name>
    <dbReference type="NCBI Taxonomy" id="36022"/>
    <lineage>
        <taxon>Eukaryota</taxon>
        <taxon>Fungi</taxon>
        <taxon>Dikarya</taxon>
        <taxon>Ascomycota</taxon>
        <taxon>Saccharomycotina</taxon>
        <taxon>Saccharomycetes</taxon>
        <taxon>Phaffomycetales</taxon>
        <taxon>Phaffomycetaceae</taxon>
        <taxon>Cyberlindnera</taxon>
    </lineage>
</organism>
<dbReference type="Pfam" id="PF08543">
    <property type="entry name" value="Phos_pyr_kin"/>
    <property type="match status" value="1"/>
</dbReference>
<dbReference type="InterPro" id="IPR013749">
    <property type="entry name" value="PM/HMP-P_kinase-1"/>
</dbReference>
<dbReference type="SUPFAM" id="SSF53613">
    <property type="entry name" value="Ribokinase-like"/>
    <property type="match status" value="1"/>
</dbReference>
<dbReference type="GO" id="GO:0009443">
    <property type="term" value="P:pyridoxal 5'-phosphate salvage"/>
    <property type="evidence" value="ECO:0007669"/>
    <property type="project" value="InterPro"/>
</dbReference>
<evidence type="ECO:0000256" key="3">
    <source>
        <dbReference type="ARBA" id="ARBA00022679"/>
    </source>
</evidence>
<keyword evidence="4" id="KW-0547">Nucleotide-binding</keyword>
<dbReference type="GO" id="GO:0005829">
    <property type="term" value="C:cytosol"/>
    <property type="evidence" value="ECO:0007669"/>
    <property type="project" value="TreeGrafter"/>
</dbReference>
<accession>A0A061B589</accession>
<dbReference type="InterPro" id="IPR004625">
    <property type="entry name" value="PyrdxlKinase"/>
</dbReference>
<dbReference type="EMBL" id="LK052901">
    <property type="protein sequence ID" value="CDR45097.1"/>
    <property type="molecule type" value="Genomic_DNA"/>
</dbReference>
<evidence type="ECO:0000256" key="4">
    <source>
        <dbReference type="ARBA" id="ARBA00022741"/>
    </source>
</evidence>
<comment type="similarity">
    <text evidence="1">Belongs to the pyridoxine kinase family.</text>
</comment>
<dbReference type="PANTHER" id="PTHR10534:SF2">
    <property type="entry name" value="PYRIDOXAL KINASE"/>
    <property type="match status" value="1"/>
</dbReference>
<dbReference type="AlphaFoldDB" id="A0A061B589"/>
<evidence type="ECO:0000256" key="5">
    <source>
        <dbReference type="ARBA" id="ARBA00022777"/>
    </source>
</evidence>
<evidence type="ECO:0000313" key="8">
    <source>
        <dbReference type="EMBL" id="CDR45097.1"/>
    </source>
</evidence>
<dbReference type="GO" id="GO:0008478">
    <property type="term" value="F:pyridoxal kinase activity"/>
    <property type="evidence" value="ECO:0007669"/>
    <property type="project" value="UniProtKB-EC"/>
</dbReference>
<gene>
    <name evidence="8" type="ORF">CYFA0S_16e02124g</name>
</gene>
<evidence type="ECO:0000256" key="6">
    <source>
        <dbReference type="ARBA" id="ARBA00022840"/>
    </source>
</evidence>
<evidence type="ECO:0000259" key="7">
    <source>
        <dbReference type="Pfam" id="PF08543"/>
    </source>
</evidence>
<evidence type="ECO:0000256" key="2">
    <source>
        <dbReference type="ARBA" id="ARBA00012104"/>
    </source>
</evidence>
<dbReference type="VEuPathDB" id="FungiDB:BON22_1361"/>
<feature type="domain" description="Pyridoxamine kinase/Phosphomethylpyrimidine kinase" evidence="7">
    <location>
        <begin position="65"/>
        <end position="251"/>
    </location>
</feature>
<protein>
    <recommendedName>
        <fullName evidence="2">pyridoxal kinase</fullName>
        <ecNumber evidence="2">2.7.1.35</ecNumber>
    </recommendedName>
</protein>
<proteinExistence type="inferred from homology"/>
<dbReference type="PhylomeDB" id="A0A061B589"/>
<keyword evidence="5" id="KW-0418">Kinase</keyword>
<sequence>MSTNGSMTRSSRDTKKLLSIQSHVVHGYVGNRAATFPLQVLGWDVDALNTVQFSNHPAYGKFKGQKCPPETLREIHEGLIDIKVQYDAVLTGYIPGDDGLEIVSQICTSLCQRGIKWILDPVLGDNGRIYVSEGNIKIYKNILMSGDVHTVTPNQLELEVLSGVKVDSLESLKTAITAFNHQYPVKNTIVTSVELADDTNSLYSAGSLYTADGILRSFYFKVPRIRAGFSGSGDLFSAILTSAIMKYDDRQDSEITETTALEDISLVHALNEALSVVEKVLLLTFDYEVRAYKEKGVPLPVDVKINDLKLIQGRRYYEIDMGHFEPNAL</sequence>
<dbReference type="InterPro" id="IPR029056">
    <property type="entry name" value="Ribokinase-like"/>
</dbReference>
<evidence type="ECO:0000256" key="1">
    <source>
        <dbReference type="ARBA" id="ARBA00008805"/>
    </source>
</evidence>
<dbReference type="PANTHER" id="PTHR10534">
    <property type="entry name" value="PYRIDOXAL KINASE"/>
    <property type="match status" value="1"/>
</dbReference>
<reference evidence="8" key="1">
    <citation type="journal article" date="2014" name="Genome Announc.">
        <title>Genome sequence of the yeast Cyberlindnera fabianii (Hansenula fabianii).</title>
        <authorList>
            <person name="Freel K.C."/>
            <person name="Sarilar V."/>
            <person name="Neuveglise C."/>
            <person name="Devillers H."/>
            <person name="Friedrich A."/>
            <person name="Schacherer J."/>
        </authorList>
    </citation>
    <scope>NUCLEOTIDE SEQUENCE</scope>
    <source>
        <strain evidence="8">YJS4271</strain>
    </source>
</reference>
<dbReference type="NCBIfam" id="TIGR00687">
    <property type="entry name" value="pyridox_kin"/>
    <property type="match status" value="1"/>
</dbReference>
<name>A0A061B589_CYBFA</name>
<dbReference type="CDD" id="cd01173">
    <property type="entry name" value="pyridoxal_pyridoxamine_kinase"/>
    <property type="match status" value="1"/>
</dbReference>
<dbReference type="OrthoDB" id="2104723at2759"/>
<keyword evidence="3" id="KW-0808">Transferase</keyword>
<keyword evidence="6" id="KW-0067">ATP-binding</keyword>